<name>A0ABT8R5C3_9BACT</name>
<feature type="transmembrane region" description="Helical" evidence="1">
    <location>
        <begin position="61"/>
        <end position="79"/>
    </location>
</feature>
<reference evidence="2" key="1">
    <citation type="submission" date="2023-07" db="EMBL/GenBank/DDBJ databases">
        <title>The genome sequence of Rhodocytophaga aerolata KACC 12507.</title>
        <authorList>
            <person name="Zhang X."/>
        </authorList>
    </citation>
    <scope>NUCLEOTIDE SEQUENCE</scope>
    <source>
        <strain evidence="2">KACC 12507</strain>
    </source>
</reference>
<keyword evidence="1" id="KW-0812">Transmembrane</keyword>
<accession>A0ABT8R5C3</accession>
<feature type="transmembrane region" description="Helical" evidence="1">
    <location>
        <begin position="99"/>
        <end position="117"/>
    </location>
</feature>
<dbReference type="EMBL" id="JAUKPO010000006">
    <property type="protein sequence ID" value="MDO1447288.1"/>
    <property type="molecule type" value="Genomic_DNA"/>
</dbReference>
<keyword evidence="1" id="KW-1133">Transmembrane helix</keyword>
<evidence type="ECO:0000256" key="1">
    <source>
        <dbReference type="SAM" id="Phobius"/>
    </source>
</evidence>
<feature type="transmembrane region" description="Helical" evidence="1">
    <location>
        <begin position="14"/>
        <end position="32"/>
    </location>
</feature>
<comment type="caution">
    <text evidence="2">The sequence shown here is derived from an EMBL/GenBank/DDBJ whole genome shotgun (WGS) entry which is preliminary data.</text>
</comment>
<gene>
    <name evidence="2" type="ORF">Q0590_13545</name>
</gene>
<dbReference type="RefSeq" id="WP_302038088.1">
    <property type="nucleotide sequence ID" value="NZ_JAUKPO010000006.1"/>
</dbReference>
<sequence>MKTDYLFPNAFKKIGWLITISSLVLGIIYLASNGDFTLSFLTFRLRKAEGADLFLGEYEDFTNELIAILLIVGLNLVAFSKEKIEDEWVAKTRLESLQWGVYFNSFVLIIAIAFIYGDNFLDVMIYNLFTVLIFFIIRFHYIIYIKPAFDKKNKINAF</sequence>
<evidence type="ECO:0000313" key="3">
    <source>
        <dbReference type="Proteomes" id="UP001168528"/>
    </source>
</evidence>
<evidence type="ECO:0000313" key="2">
    <source>
        <dbReference type="EMBL" id="MDO1447288.1"/>
    </source>
</evidence>
<dbReference type="Proteomes" id="UP001168528">
    <property type="component" value="Unassembled WGS sequence"/>
</dbReference>
<keyword evidence="1" id="KW-0472">Membrane</keyword>
<organism evidence="2 3">
    <name type="scientific">Rhodocytophaga aerolata</name>
    <dbReference type="NCBI Taxonomy" id="455078"/>
    <lineage>
        <taxon>Bacteria</taxon>
        <taxon>Pseudomonadati</taxon>
        <taxon>Bacteroidota</taxon>
        <taxon>Cytophagia</taxon>
        <taxon>Cytophagales</taxon>
        <taxon>Rhodocytophagaceae</taxon>
        <taxon>Rhodocytophaga</taxon>
    </lineage>
</organism>
<feature type="transmembrane region" description="Helical" evidence="1">
    <location>
        <begin position="123"/>
        <end position="144"/>
    </location>
</feature>
<proteinExistence type="predicted"/>
<protein>
    <submittedName>
        <fullName evidence="2">Uncharacterized protein</fullName>
    </submittedName>
</protein>
<keyword evidence="3" id="KW-1185">Reference proteome</keyword>